<accession>A0ABR8U6W2</accession>
<dbReference type="EMBL" id="JACSQN010000003">
    <property type="protein sequence ID" value="MBD7983757.1"/>
    <property type="molecule type" value="Genomic_DNA"/>
</dbReference>
<gene>
    <name evidence="1" type="ORF">H9649_04125</name>
</gene>
<evidence type="ECO:0000313" key="2">
    <source>
        <dbReference type="Proteomes" id="UP000626786"/>
    </source>
</evidence>
<protein>
    <submittedName>
        <fullName evidence="1">Uncharacterized protein</fullName>
    </submittedName>
</protein>
<reference evidence="1 2" key="1">
    <citation type="submission" date="2020-08" db="EMBL/GenBank/DDBJ databases">
        <title>A Genomic Blueprint of the Chicken Gut Microbiome.</title>
        <authorList>
            <person name="Gilroy R."/>
            <person name="Ravi A."/>
            <person name="Getino M."/>
            <person name="Pursley I."/>
            <person name="Horton D.L."/>
            <person name="Alikhan N.-F."/>
            <person name="Baker D."/>
            <person name="Gharbi K."/>
            <person name="Hall N."/>
            <person name="Watson M."/>
            <person name="Adriaenssens E.M."/>
            <person name="Foster-Nyarko E."/>
            <person name="Jarju S."/>
            <person name="Secka A."/>
            <person name="Antonio M."/>
            <person name="Oren A."/>
            <person name="Chaudhuri R."/>
            <person name="La Ragione R.M."/>
            <person name="Hildebrand F."/>
            <person name="Pallen M.J."/>
        </authorList>
    </citation>
    <scope>NUCLEOTIDE SEQUENCE [LARGE SCALE GENOMIC DNA]</scope>
    <source>
        <strain evidence="1 2">Sa2YVA2</strain>
    </source>
</reference>
<evidence type="ECO:0000313" key="1">
    <source>
        <dbReference type="EMBL" id="MBD7983757.1"/>
    </source>
</evidence>
<keyword evidence="2" id="KW-1185">Reference proteome</keyword>
<sequence>MSEFEYITFSRLYFDESIEFFFIQGVDNYENFTLWWDGRSYKVVGYLVSYVDVIENEQKNIIYLIEKEGRTFDWIIKHTRKFIENMSTSGRLTEWEDAEIIMTDIIGDSVLPPFTDFVKEVIQHEVPQAILDKIEEK</sequence>
<organism evidence="1 2">
    <name type="scientific">Sporosarcina quadrami</name>
    <dbReference type="NCBI Taxonomy" id="2762234"/>
    <lineage>
        <taxon>Bacteria</taxon>
        <taxon>Bacillati</taxon>
        <taxon>Bacillota</taxon>
        <taxon>Bacilli</taxon>
        <taxon>Bacillales</taxon>
        <taxon>Caryophanaceae</taxon>
        <taxon>Sporosarcina</taxon>
    </lineage>
</organism>
<dbReference type="RefSeq" id="WP_191693455.1">
    <property type="nucleotide sequence ID" value="NZ_JACSQN010000003.1"/>
</dbReference>
<comment type="caution">
    <text evidence="1">The sequence shown here is derived from an EMBL/GenBank/DDBJ whole genome shotgun (WGS) entry which is preliminary data.</text>
</comment>
<proteinExistence type="predicted"/>
<name>A0ABR8U6W2_9BACL</name>
<dbReference type="Proteomes" id="UP000626786">
    <property type="component" value="Unassembled WGS sequence"/>
</dbReference>